<keyword evidence="1" id="KW-0378">Hydrolase</keyword>
<reference evidence="3 5" key="3">
    <citation type="journal article" date="2020" name="Front. Cell. Infect. Microbiol.">
        <title>Characterization of Three Porcine Acinetobacter towneri Strains Co-Harboring tet(X3) and bla OXA-58.</title>
        <authorList>
            <person name="Ma J."/>
            <person name="Wang J."/>
            <person name="Feng J."/>
            <person name="Liu Y."/>
            <person name="Yang B."/>
            <person name="Li R."/>
            <person name="Bai L."/>
            <person name="He T."/>
            <person name="Wang X."/>
            <person name="Yang Z."/>
        </authorList>
    </citation>
    <scope>NUCLEOTIDE SEQUENCE [LARGE SCALE GENOMIC DNA]</scope>
    <source>
        <strain evidence="3 5">GX5</strain>
    </source>
</reference>
<dbReference type="GeneID" id="64221598"/>
<reference evidence="1" key="6">
    <citation type="journal article" date="2022" name="Sci. Total Environ.">
        <title>Prevalence, transmission, and molecular epidemiology of tet(X)-positive bacteria among humans, animals, and environmental niches in China: An epidemiological, and genomic-based study.</title>
        <authorList>
            <person name="Dong N."/>
            <person name="Zeng Y."/>
            <person name="Cai C."/>
            <person name="Sun C."/>
            <person name="Lu J."/>
            <person name="Liu C."/>
            <person name="Zhou H."/>
            <person name="Sun Q."/>
            <person name="Shu L."/>
            <person name="Wang H."/>
            <person name="Wang Y."/>
            <person name="Wang S."/>
            <person name="Wu C."/>
            <person name="Chan E.W."/>
            <person name="Chen G."/>
            <person name="Shen Z."/>
            <person name="Chen S."/>
            <person name="Zhang R."/>
        </authorList>
    </citation>
    <scope>NUCLEOTIDE SEQUENCE</scope>
    <source>
        <strain evidence="1">DF49-4</strain>
    </source>
</reference>
<keyword evidence="1" id="KW-0255">Endonuclease</keyword>
<organism evidence="1 6">
    <name type="scientific">Acinetobacter towneri</name>
    <dbReference type="NCBI Taxonomy" id="202956"/>
    <lineage>
        <taxon>Bacteria</taxon>
        <taxon>Pseudomonadati</taxon>
        <taxon>Pseudomonadota</taxon>
        <taxon>Gammaproteobacteria</taxon>
        <taxon>Moraxellales</taxon>
        <taxon>Moraxellaceae</taxon>
        <taxon>Acinetobacter</taxon>
    </lineage>
</organism>
<protein>
    <submittedName>
        <fullName evidence="1">HpaII family restriction endonuclease</fullName>
    </submittedName>
</protein>
<evidence type="ECO:0000313" key="6">
    <source>
        <dbReference type="Proteomes" id="UP001174419"/>
    </source>
</evidence>
<dbReference type="AlphaFoldDB" id="A0AAP4M244"/>
<dbReference type="EMBL" id="CP071770">
    <property type="protein sequence ID" value="QTD62132.1"/>
    <property type="molecule type" value="Genomic_DNA"/>
</dbReference>
<dbReference type="EMBL" id="JACANG010000001">
    <property type="protein sequence ID" value="MDM1717629.1"/>
    <property type="molecule type" value="Genomic_DNA"/>
</dbReference>
<evidence type="ECO:0000313" key="4">
    <source>
        <dbReference type="Proteomes" id="UP000405075"/>
    </source>
</evidence>
<keyword evidence="5" id="KW-1185">Reference proteome</keyword>
<evidence type="ECO:0000313" key="2">
    <source>
        <dbReference type="EMBL" id="QGM26692.1"/>
    </source>
</evidence>
<dbReference type="Proteomes" id="UP000663954">
    <property type="component" value="Chromosome"/>
</dbReference>
<evidence type="ECO:0000313" key="5">
    <source>
        <dbReference type="Proteomes" id="UP000663954"/>
    </source>
</evidence>
<sequence>MITANKGEWSELYALFKLLCDGELSAGDENLNKINNLIYPVIRILRQEHHHLFTYVPHKSEGIVEILRGEDVFQIPLQELRDITQFLLAELQKKQTASFTIPDVENFISRYQSNKIKAKSSAKSDIRIVIYDAKIGTMPELGFSIKSKLGKPSTLLNAGKTTNFIFEIKNICLTEKEIEDFNQLALPQPIIKSRIAHLKMLGADIKFSHLNNAVFENNLILLDSLLPKIMAEAIFKYYTSTLNSVKDIFNEISYENPMKYSFEHQHPFYQFKIKKLLCEIAIGMMPGTVWTGNEIDSTGGYLVIKEDGEIICYHLYHRHEFEEYLYNNTKFEMASKTKHDFGQLFLKDNKLYLSLNLQIRFK</sequence>
<gene>
    <name evidence="2" type="ORF">GJD93_02825</name>
    <name evidence="1" type="ORF">HX110_00355</name>
    <name evidence="3" type="ORF">J4G45_02795</name>
</gene>
<name>A0AAP4M244_9GAMM</name>
<dbReference type="GO" id="GO:0004519">
    <property type="term" value="F:endonuclease activity"/>
    <property type="evidence" value="ECO:0007669"/>
    <property type="project" value="UniProtKB-KW"/>
</dbReference>
<dbReference type="RefSeq" id="WP_131260601.1">
    <property type="nucleotide sequence ID" value="NZ_CP046045.1"/>
</dbReference>
<evidence type="ECO:0000313" key="1">
    <source>
        <dbReference type="EMBL" id="MDM1717629.1"/>
    </source>
</evidence>
<dbReference type="Proteomes" id="UP001174419">
    <property type="component" value="Unassembled WGS sequence"/>
</dbReference>
<dbReference type="EMBL" id="CP046045">
    <property type="protein sequence ID" value="QGM26692.1"/>
    <property type="molecule type" value="Genomic_DNA"/>
</dbReference>
<proteinExistence type="predicted"/>
<reference evidence="3" key="5">
    <citation type="submission" date="2021-03" db="EMBL/GenBank/DDBJ databases">
        <authorList>
            <person name="Ma J."/>
        </authorList>
    </citation>
    <scope>NUCLEOTIDE SEQUENCE</scope>
    <source>
        <strain evidence="3">GX5</strain>
    </source>
</reference>
<accession>A0AAP4M244</accession>
<dbReference type="Pfam" id="PF09561">
    <property type="entry name" value="RE_HpaII"/>
    <property type="match status" value="1"/>
</dbReference>
<dbReference type="Proteomes" id="UP000405075">
    <property type="component" value="Chromosome"/>
</dbReference>
<reference evidence="1" key="4">
    <citation type="submission" date="2020-06" db="EMBL/GenBank/DDBJ databases">
        <authorList>
            <person name="Dong N."/>
        </authorList>
    </citation>
    <scope>NUCLEOTIDE SEQUENCE</scope>
    <source>
        <strain evidence="1">DF49-4</strain>
    </source>
</reference>
<reference evidence="2" key="2">
    <citation type="submission" date="2019-11" db="EMBL/GenBank/DDBJ databases">
        <authorList>
            <person name="Yao H."/>
            <person name="Du X."/>
            <person name="Yu R."/>
            <person name="Li A."/>
        </authorList>
    </citation>
    <scope>NUCLEOTIDE SEQUENCE</scope>
    <source>
        <strain evidence="2">19110F47</strain>
    </source>
</reference>
<evidence type="ECO:0000313" key="3">
    <source>
        <dbReference type="EMBL" id="QTD62132.1"/>
    </source>
</evidence>
<keyword evidence="1" id="KW-0540">Nuclease</keyword>
<dbReference type="InterPro" id="IPR019062">
    <property type="entry name" value="Restrct_endonuc_II_HpaII"/>
</dbReference>
<dbReference type="REBASE" id="342595">
    <property type="entry name" value="AtoF47ORF2820P"/>
</dbReference>
<reference evidence="4" key="1">
    <citation type="submission" date="2019-11" db="EMBL/GenBank/DDBJ databases">
        <title>Escherichia coli 1916D6.</title>
        <authorList>
            <person name="Yao H."/>
            <person name="Du X."/>
            <person name="Yu R."/>
            <person name="Li A."/>
        </authorList>
    </citation>
    <scope>NUCLEOTIDE SEQUENCE [LARGE SCALE GENOMIC DNA]</scope>
    <source>
        <strain evidence="4">19110F47</strain>
    </source>
</reference>